<dbReference type="InterPro" id="IPR002725">
    <property type="entry name" value="YgjP-like_metallopeptidase"/>
</dbReference>
<dbReference type="PANTHER" id="PTHR30399">
    <property type="entry name" value="UNCHARACTERIZED PROTEIN YGJP"/>
    <property type="match status" value="1"/>
</dbReference>
<reference evidence="3" key="1">
    <citation type="submission" date="2020-05" db="EMBL/GenBank/DDBJ databases">
        <authorList>
            <person name="Chiriac C."/>
            <person name="Salcher M."/>
            <person name="Ghai R."/>
            <person name="Kavagutti S V."/>
        </authorList>
    </citation>
    <scope>NUCLEOTIDE SEQUENCE</scope>
</reference>
<gene>
    <name evidence="3" type="ORF">UFOPK1740_00848</name>
</gene>
<proteinExistence type="predicted"/>
<dbReference type="CDD" id="cd07344">
    <property type="entry name" value="M48_yhfN_like"/>
    <property type="match status" value="1"/>
</dbReference>
<feature type="region of interest" description="Disordered" evidence="1">
    <location>
        <begin position="1"/>
        <end position="29"/>
    </location>
</feature>
<dbReference type="AlphaFoldDB" id="A0A6J6EUU3"/>
<dbReference type="Gene3D" id="3.30.2010.10">
    <property type="entry name" value="Metalloproteases ('zincins'), catalytic domain"/>
    <property type="match status" value="1"/>
</dbReference>
<sequence>MPKAMNLPPNVEVRRSNKRKRTVSASREGNKTVLNVPHRMSIAEIEQIARDLITRMNQNDPRAYFSDEELFKRAQELSATYLFSQADPKSVAWSNKLTSTWGICTPLERTIKITSRLQGMPQYVLDYVLLHELVHLVINDHGKDFDAFMKTFEKKERAEGYLDALDELPSSVWSSGSLGAIPAESNAEISRGA</sequence>
<evidence type="ECO:0000313" key="3">
    <source>
        <dbReference type="EMBL" id="CAB4579936.1"/>
    </source>
</evidence>
<evidence type="ECO:0000256" key="1">
    <source>
        <dbReference type="SAM" id="MobiDB-lite"/>
    </source>
</evidence>
<dbReference type="PANTHER" id="PTHR30399:SF1">
    <property type="entry name" value="UTP PYROPHOSPHATASE"/>
    <property type="match status" value="1"/>
</dbReference>
<evidence type="ECO:0000259" key="2">
    <source>
        <dbReference type="Pfam" id="PF01863"/>
    </source>
</evidence>
<protein>
    <submittedName>
        <fullName evidence="3">Unannotated protein</fullName>
    </submittedName>
</protein>
<feature type="domain" description="YgjP-like metallopeptidase" evidence="2">
    <location>
        <begin position="95"/>
        <end position="152"/>
    </location>
</feature>
<organism evidence="3">
    <name type="scientific">freshwater metagenome</name>
    <dbReference type="NCBI Taxonomy" id="449393"/>
    <lineage>
        <taxon>unclassified sequences</taxon>
        <taxon>metagenomes</taxon>
        <taxon>ecological metagenomes</taxon>
    </lineage>
</organism>
<dbReference type="EMBL" id="CAEZTU010000039">
    <property type="protein sequence ID" value="CAB4579936.1"/>
    <property type="molecule type" value="Genomic_DNA"/>
</dbReference>
<name>A0A6J6EUU3_9ZZZZ</name>
<dbReference type="InterPro" id="IPR053136">
    <property type="entry name" value="UTP_pyrophosphatase-like"/>
</dbReference>
<accession>A0A6J6EUU3</accession>
<dbReference type="Pfam" id="PF01863">
    <property type="entry name" value="YgjP-like"/>
    <property type="match status" value="1"/>
</dbReference>